<reference evidence="4" key="3">
    <citation type="submission" date="2025-08" db="UniProtKB">
        <authorList>
            <consortium name="RefSeq"/>
        </authorList>
    </citation>
    <scope>IDENTIFICATION</scope>
    <source>
        <strain evidence="4">17A/GY</strain>
        <tissue evidence="4">Liver</tissue>
    </source>
</reference>
<dbReference type="OrthoDB" id="9631170at2759"/>
<sequence length="145" mass="16838">MTPAVFLAILCLAVTSAAESSEPILDAEHEDQPIKNEQDREGYRRQIWEEFMKKVELYYKKNAQKNDSLNTEMEDIDDFENDQNTDSFNIEMEDFNDLTDAEFKNLMDKILFPMFGEEEKDQPAGDDDPKLEDLSRSDDVTPVQD</sequence>
<feature type="compositionally biased region" description="Basic and acidic residues" evidence="1">
    <location>
        <begin position="26"/>
        <end position="42"/>
    </location>
</feature>
<dbReference type="Proteomes" id="UP001108280">
    <property type="component" value="Chromosome 3"/>
</dbReference>
<evidence type="ECO:0000313" key="4">
    <source>
        <dbReference type="RefSeq" id="XP_035297445.1"/>
    </source>
</evidence>
<accession>A0A9J7GUP8</accession>
<dbReference type="KEGG" id="cge:118237934"/>
<name>A0A9J7GUP8_CRIGR</name>
<reference evidence="3" key="2">
    <citation type="journal article" date="2020" name="Biotechnol. Bioeng.">
        <title>Chromosome-scale scaffolds for the Chinese hamster reference genome assembly to facilitate the study of the CHO epigenome.</title>
        <authorList>
            <person name="Hilliard W."/>
            <person name="MacDonald M."/>
            <person name="Lee K.H."/>
        </authorList>
    </citation>
    <scope>NUCLEOTIDE SEQUENCE [LARGE SCALE GENOMIC DNA]</scope>
    <source>
        <strain evidence="3">17A/GY</strain>
    </source>
</reference>
<evidence type="ECO:0000256" key="1">
    <source>
        <dbReference type="SAM" id="MobiDB-lite"/>
    </source>
</evidence>
<dbReference type="RefSeq" id="XP_035297445.1">
    <property type="nucleotide sequence ID" value="XM_035441554.1"/>
</dbReference>
<dbReference type="GeneID" id="118237934"/>
<feature type="signal peptide" evidence="2">
    <location>
        <begin position="1"/>
        <end position="18"/>
    </location>
</feature>
<proteinExistence type="predicted"/>
<evidence type="ECO:0000256" key="2">
    <source>
        <dbReference type="SAM" id="SignalP"/>
    </source>
</evidence>
<gene>
    <name evidence="4" type="primary">LOC118237934</name>
</gene>
<feature type="region of interest" description="Disordered" evidence="1">
    <location>
        <begin position="114"/>
        <end position="145"/>
    </location>
</feature>
<dbReference type="AlphaFoldDB" id="A0A9J7GUP8"/>
<keyword evidence="3" id="KW-1185">Reference proteome</keyword>
<feature type="region of interest" description="Disordered" evidence="1">
    <location>
        <begin position="23"/>
        <end position="42"/>
    </location>
</feature>
<keyword evidence="2" id="KW-0732">Signal</keyword>
<feature type="chain" id="PRO_5039926264" evidence="2">
    <location>
        <begin position="19"/>
        <end position="145"/>
    </location>
</feature>
<dbReference type="Gene3D" id="3.90.70.10">
    <property type="entry name" value="Cysteine proteinases"/>
    <property type="match status" value="1"/>
</dbReference>
<evidence type="ECO:0000313" key="3">
    <source>
        <dbReference type="Proteomes" id="UP001108280"/>
    </source>
</evidence>
<dbReference type="RefSeq" id="XP_035293483.1">
    <property type="nucleotide sequence ID" value="XM_035437592.1"/>
</dbReference>
<reference evidence="3" key="1">
    <citation type="journal article" date="2018" name="Biotechnol. Bioeng.">
        <title>A reference genome of the Chinese hamster based on a hybrid assembly strategy.</title>
        <authorList>
            <person name="Rupp O."/>
            <person name="MacDonald M.L."/>
            <person name="Li S."/>
            <person name="Dhiman H."/>
            <person name="Polson S."/>
            <person name="Griep S."/>
            <person name="Heffner K."/>
            <person name="Hernandez I."/>
            <person name="Brinkrolf K."/>
            <person name="Jadhav V."/>
            <person name="Samoudi M."/>
            <person name="Hao H."/>
            <person name="Kingham B."/>
            <person name="Goesmann A."/>
            <person name="Betenbaugh M.J."/>
            <person name="Lewis N.E."/>
            <person name="Borth N."/>
            <person name="Lee K.H."/>
        </authorList>
    </citation>
    <scope>NUCLEOTIDE SEQUENCE [LARGE SCALE GENOMIC DNA]</scope>
    <source>
        <strain evidence="3">17A/GY</strain>
    </source>
</reference>
<protein>
    <submittedName>
        <fullName evidence="4">Trophoblast-specific protein alpha-like</fullName>
    </submittedName>
</protein>
<feature type="compositionally biased region" description="Basic and acidic residues" evidence="1">
    <location>
        <begin position="121"/>
        <end position="139"/>
    </location>
</feature>
<organism evidence="3 4">
    <name type="scientific">Cricetulus griseus</name>
    <name type="common">Chinese hamster</name>
    <name type="synonym">Cricetulus barabensis griseus</name>
    <dbReference type="NCBI Taxonomy" id="10029"/>
    <lineage>
        <taxon>Eukaryota</taxon>
        <taxon>Metazoa</taxon>
        <taxon>Chordata</taxon>
        <taxon>Craniata</taxon>
        <taxon>Vertebrata</taxon>
        <taxon>Euteleostomi</taxon>
        <taxon>Mammalia</taxon>
        <taxon>Eutheria</taxon>
        <taxon>Euarchontoglires</taxon>
        <taxon>Glires</taxon>
        <taxon>Rodentia</taxon>
        <taxon>Myomorpha</taxon>
        <taxon>Muroidea</taxon>
        <taxon>Cricetidae</taxon>
        <taxon>Cricetinae</taxon>
        <taxon>Cricetulus</taxon>
    </lineage>
</organism>